<sequence>MLDQLSLFDDPKEAPTWHQMPQTCPICGMTERAGFLLQSNHGFGEDGTIAGFPFREHPIYGEKCSKQYYRAGHYIRAVQTGEDTTKYEERCREAGLDPAAVLEEARDRYRTYDGVRIAPGNTVMVVKNWQPKRGAPHIVYVDMGDETPEQCFEDFAANRTGLETTTITRATTWYIVHHPDVSGPYQYVSWEIVP</sequence>
<protein>
    <submittedName>
        <fullName evidence="1">Uncharacterized protein</fullName>
    </submittedName>
</protein>
<organism evidence="1 2">
    <name type="scientific">Corynebacterium hansenii</name>
    <dbReference type="NCBI Taxonomy" id="394964"/>
    <lineage>
        <taxon>Bacteria</taxon>
        <taxon>Bacillati</taxon>
        <taxon>Actinomycetota</taxon>
        <taxon>Actinomycetes</taxon>
        <taxon>Mycobacteriales</taxon>
        <taxon>Corynebacteriaceae</taxon>
        <taxon>Corynebacterium</taxon>
    </lineage>
</organism>
<proteinExistence type="predicted"/>
<name>A0ABV7ZPH8_9CORY</name>
<gene>
    <name evidence="1" type="ORF">ACFORJ_07920</name>
</gene>
<keyword evidence="2" id="KW-1185">Reference proteome</keyword>
<dbReference type="Proteomes" id="UP001595751">
    <property type="component" value="Unassembled WGS sequence"/>
</dbReference>
<comment type="caution">
    <text evidence="1">The sequence shown here is derived from an EMBL/GenBank/DDBJ whole genome shotgun (WGS) entry which is preliminary data.</text>
</comment>
<accession>A0ABV7ZPH8</accession>
<evidence type="ECO:0000313" key="2">
    <source>
        <dbReference type="Proteomes" id="UP001595751"/>
    </source>
</evidence>
<evidence type="ECO:0000313" key="1">
    <source>
        <dbReference type="EMBL" id="MFC3850091.1"/>
    </source>
</evidence>
<dbReference type="RefSeq" id="WP_290289502.1">
    <property type="nucleotide sequence ID" value="NZ_CP047211.1"/>
</dbReference>
<dbReference type="EMBL" id="JBHRZN010000002">
    <property type="protein sequence ID" value="MFC3850091.1"/>
    <property type="molecule type" value="Genomic_DNA"/>
</dbReference>
<reference evidence="2" key="1">
    <citation type="journal article" date="2019" name="Int. J. Syst. Evol. Microbiol.">
        <title>The Global Catalogue of Microorganisms (GCM) 10K type strain sequencing project: providing services to taxonomists for standard genome sequencing and annotation.</title>
        <authorList>
            <consortium name="The Broad Institute Genomics Platform"/>
            <consortium name="The Broad Institute Genome Sequencing Center for Infectious Disease"/>
            <person name="Wu L."/>
            <person name="Ma J."/>
        </authorList>
    </citation>
    <scope>NUCLEOTIDE SEQUENCE [LARGE SCALE GENOMIC DNA]</scope>
    <source>
        <strain evidence="2">CCUG 53252</strain>
    </source>
</reference>